<protein>
    <submittedName>
        <fullName evidence="4">Precorrin-6A/cobalt-precorrin-6A reductase</fullName>
    </submittedName>
</protein>
<dbReference type="RefSeq" id="WP_039340019.1">
    <property type="nucleotide sequence ID" value="NZ_PGEZ01000001.1"/>
</dbReference>
<organism evidence="4 5">
    <name type="scientific">Mumia flava</name>
    <dbReference type="NCBI Taxonomy" id="1348852"/>
    <lineage>
        <taxon>Bacteria</taxon>
        <taxon>Bacillati</taxon>
        <taxon>Actinomycetota</taxon>
        <taxon>Actinomycetes</taxon>
        <taxon>Propionibacteriales</taxon>
        <taxon>Nocardioidaceae</taxon>
        <taxon>Mumia</taxon>
    </lineage>
</organism>
<dbReference type="Proteomes" id="UP000230842">
    <property type="component" value="Unassembled WGS sequence"/>
</dbReference>
<dbReference type="UniPathway" id="UPA00148"/>
<dbReference type="NCBIfam" id="NF005968">
    <property type="entry name" value="PRK08057.1-2"/>
    <property type="match status" value="1"/>
</dbReference>
<keyword evidence="3" id="KW-0560">Oxidoreductase</keyword>
<dbReference type="InterPro" id="IPR003723">
    <property type="entry name" value="Precorrin-6x_reduct"/>
</dbReference>
<dbReference type="PANTHER" id="PTHR36925">
    <property type="entry name" value="COBALT-PRECORRIN-6A REDUCTASE"/>
    <property type="match status" value="1"/>
</dbReference>
<dbReference type="AlphaFoldDB" id="A0A0B2BQF2"/>
<evidence type="ECO:0000256" key="2">
    <source>
        <dbReference type="ARBA" id="ARBA00022573"/>
    </source>
</evidence>
<keyword evidence="2" id="KW-0169">Cobalamin biosynthesis</keyword>
<comment type="caution">
    <text evidence="4">The sequence shown here is derived from an EMBL/GenBank/DDBJ whole genome shotgun (WGS) entry which is preliminary data.</text>
</comment>
<sequence>MTVLLLGGTAEARALAGALRDAGIAATSSLAGRVSDPRLPVGDVRVGGFGGAGGLAAYLRETDVDAVVDATHPFAVGISANAVAASARTGIPLLRFVRPGWSDHPDAETWTWVADHAAAARTAAGLGSRVLITTGRQALGIFVPVLREAPVLARVVDLPDLVPPPSWEIRRDRGPYDLDGEVRLMREHGTEVLVTKDSGGSYTAAKLDAAREVGAAVVVVRRPAWTGTGPTVTSVGDAVAWARSTLGP</sequence>
<gene>
    <name evidence="4" type="ORF">CLV56_2260</name>
</gene>
<dbReference type="PROSITE" id="PS51014">
    <property type="entry name" value="COBK_CBIJ"/>
    <property type="match status" value="1"/>
</dbReference>
<comment type="pathway">
    <text evidence="1">Cofactor biosynthesis; adenosylcobalamin biosynthesis.</text>
</comment>
<dbReference type="NCBIfam" id="TIGR00715">
    <property type="entry name" value="precor6x_red"/>
    <property type="match status" value="1"/>
</dbReference>
<dbReference type="PANTHER" id="PTHR36925:SF1">
    <property type="entry name" value="COBALT-PRECORRIN-6A REDUCTASE"/>
    <property type="match status" value="1"/>
</dbReference>
<keyword evidence="5" id="KW-1185">Reference proteome</keyword>
<dbReference type="EMBL" id="PGEZ01000001">
    <property type="protein sequence ID" value="PJJ58017.1"/>
    <property type="molecule type" value="Genomic_DNA"/>
</dbReference>
<dbReference type="GO" id="GO:0009236">
    <property type="term" value="P:cobalamin biosynthetic process"/>
    <property type="evidence" value="ECO:0007669"/>
    <property type="project" value="UniProtKB-UniPathway"/>
</dbReference>
<reference evidence="4 5" key="1">
    <citation type="submission" date="2017-11" db="EMBL/GenBank/DDBJ databases">
        <title>Genomic Encyclopedia of Archaeal and Bacterial Type Strains, Phase II (KMG-II): From Individual Species to Whole Genera.</title>
        <authorList>
            <person name="Goeker M."/>
        </authorList>
    </citation>
    <scope>NUCLEOTIDE SEQUENCE [LARGE SCALE GENOMIC DNA]</scope>
    <source>
        <strain evidence="4 5">DSM 27763</strain>
    </source>
</reference>
<evidence type="ECO:0000313" key="4">
    <source>
        <dbReference type="EMBL" id="PJJ58017.1"/>
    </source>
</evidence>
<name>A0A0B2BQF2_9ACTN</name>
<evidence type="ECO:0000256" key="1">
    <source>
        <dbReference type="ARBA" id="ARBA00004953"/>
    </source>
</evidence>
<accession>A0A0B2BQF2</accession>
<proteinExistence type="predicted"/>
<evidence type="ECO:0000256" key="3">
    <source>
        <dbReference type="ARBA" id="ARBA00023002"/>
    </source>
</evidence>
<dbReference type="OrthoDB" id="5183775at2"/>
<dbReference type="Pfam" id="PF02571">
    <property type="entry name" value="CbiJ"/>
    <property type="match status" value="1"/>
</dbReference>
<dbReference type="GO" id="GO:0016994">
    <property type="term" value="F:precorrin-6A reductase activity"/>
    <property type="evidence" value="ECO:0007669"/>
    <property type="project" value="InterPro"/>
</dbReference>
<evidence type="ECO:0000313" key="5">
    <source>
        <dbReference type="Proteomes" id="UP000230842"/>
    </source>
</evidence>